<comment type="caution">
    <text evidence="2">The sequence shown here is derived from an EMBL/GenBank/DDBJ whole genome shotgun (WGS) entry which is preliminary data.</text>
</comment>
<protein>
    <submittedName>
        <fullName evidence="2">Uncharacterized protein</fullName>
    </submittedName>
</protein>
<sequence length="63" mass="7643">MHTTLNMPDKPSEEDKDGKSKGKTERTAYRNLFERVKQNERQKIKEELDKKEIKDYNEEEKEK</sequence>
<accession>A0A519BDM3</accession>
<dbReference type="AlphaFoldDB" id="A0A519BDM3"/>
<gene>
    <name evidence="2" type="ORF">EVJ47_03640</name>
</gene>
<dbReference type="Proteomes" id="UP000320813">
    <property type="component" value="Unassembled WGS sequence"/>
</dbReference>
<dbReference type="EMBL" id="SGBD01000001">
    <property type="protein sequence ID" value="RZD15375.1"/>
    <property type="molecule type" value="Genomic_DNA"/>
</dbReference>
<evidence type="ECO:0000313" key="3">
    <source>
        <dbReference type="Proteomes" id="UP000320813"/>
    </source>
</evidence>
<organism evidence="2 3">
    <name type="scientific">Candidatus Acidulodesulfobacterium ferriphilum</name>
    <dbReference type="NCBI Taxonomy" id="2597223"/>
    <lineage>
        <taxon>Bacteria</taxon>
        <taxon>Deltaproteobacteria</taxon>
        <taxon>Candidatus Acidulodesulfobacterales</taxon>
        <taxon>Candidatus Acidulodesulfobacterium</taxon>
    </lineage>
</organism>
<reference evidence="2 3" key="1">
    <citation type="submission" date="2019-01" db="EMBL/GenBank/DDBJ databases">
        <title>Insights into ecological role of a new deltaproteobacterial order Candidatus Sinidesulfobacterales (Sva0485) by metagenomics and metatranscriptomics.</title>
        <authorList>
            <person name="Tan S."/>
            <person name="Liu J."/>
            <person name="Fang Y."/>
            <person name="Hedlund B.P."/>
            <person name="Lian Z.H."/>
            <person name="Huang L.Y."/>
            <person name="Li J.T."/>
            <person name="Huang L.N."/>
            <person name="Li W.J."/>
            <person name="Jiang H.C."/>
            <person name="Dong H.L."/>
            <person name="Shu W.S."/>
        </authorList>
    </citation>
    <scope>NUCLEOTIDE SEQUENCE [LARGE SCALE GENOMIC DNA]</scope>
    <source>
        <strain evidence="2">AP3</strain>
    </source>
</reference>
<evidence type="ECO:0000313" key="2">
    <source>
        <dbReference type="EMBL" id="RZD15375.1"/>
    </source>
</evidence>
<evidence type="ECO:0000256" key="1">
    <source>
        <dbReference type="SAM" id="MobiDB-lite"/>
    </source>
</evidence>
<feature type="region of interest" description="Disordered" evidence="1">
    <location>
        <begin position="1"/>
        <end position="34"/>
    </location>
</feature>
<name>A0A519BDM3_9DELT</name>
<proteinExistence type="predicted"/>
<feature type="compositionally biased region" description="Basic and acidic residues" evidence="1">
    <location>
        <begin position="10"/>
        <end position="34"/>
    </location>
</feature>